<gene>
    <name evidence="2" type="ORF">L596_020776</name>
</gene>
<keyword evidence="1" id="KW-0812">Transmembrane</keyword>
<keyword evidence="1" id="KW-0472">Membrane</keyword>
<reference evidence="2 3" key="1">
    <citation type="journal article" date="2015" name="Genome Biol.">
        <title>Comparative genomics of Steinernema reveals deeply conserved gene regulatory networks.</title>
        <authorList>
            <person name="Dillman A.R."/>
            <person name="Macchietto M."/>
            <person name="Porter C.F."/>
            <person name="Rogers A."/>
            <person name="Williams B."/>
            <person name="Antoshechkin I."/>
            <person name="Lee M.M."/>
            <person name="Goodwin Z."/>
            <person name="Lu X."/>
            <person name="Lewis E.E."/>
            <person name="Goodrich-Blair H."/>
            <person name="Stock S.P."/>
            <person name="Adams B.J."/>
            <person name="Sternberg P.W."/>
            <person name="Mortazavi A."/>
        </authorList>
    </citation>
    <scope>NUCLEOTIDE SEQUENCE [LARGE SCALE GENOMIC DNA]</scope>
    <source>
        <strain evidence="2 3">ALL</strain>
    </source>
</reference>
<protein>
    <submittedName>
        <fullName evidence="2">Uncharacterized protein</fullName>
    </submittedName>
</protein>
<evidence type="ECO:0000313" key="2">
    <source>
        <dbReference type="EMBL" id="TKR73469.1"/>
    </source>
</evidence>
<organism evidence="2 3">
    <name type="scientific">Steinernema carpocapsae</name>
    <name type="common">Entomopathogenic nematode</name>
    <dbReference type="NCBI Taxonomy" id="34508"/>
    <lineage>
        <taxon>Eukaryota</taxon>
        <taxon>Metazoa</taxon>
        <taxon>Ecdysozoa</taxon>
        <taxon>Nematoda</taxon>
        <taxon>Chromadorea</taxon>
        <taxon>Rhabditida</taxon>
        <taxon>Tylenchina</taxon>
        <taxon>Panagrolaimomorpha</taxon>
        <taxon>Strongyloidoidea</taxon>
        <taxon>Steinernematidae</taxon>
        <taxon>Steinernema</taxon>
    </lineage>
</organism>
<dbReference type="AlphaFoldDB" id="A0A4U5MUJ3"/>
<name>A0A4U5MUJ3_STECR</name>
<reference evidence="2 3" key="2">
    <citation type="journal article" date="2019" name="G3 (Bethesda)">
        <title>Hybrid Assembly of the Genome of the Entomopathogenic Nematode Steinernema carpocapsae Identifies the X-Chromosome.</title>
        <authorList>
            <person name="Serra L."/>
            <person name="Macchietto M."/>
            <person name="Macias-Munoz A."/>
            <person name="McGill C.J."/>
            <person name="Rodriguez I.M."/>
            <person name="Rodriguez B."/>
            <person name="Murad R."/>
            <person name="Mortazavi A."/>
        </authorList>
    </citation>
    <scope>NUCLEOTIDE SEQUENCE [LARGE SCALE GENOMIC DNA]</scope>
    <source>
        <strain evidence="2 3">ALL</strain>
    </source>
</reference>
<comment type="caution">
    <text evidence="2">The sequence shown here is derived from an EMBL/GenBank/DDBJ whole genome shotgun (WGS) entry which is preliminary data.</text>
</comment>
<evidence type="ECO:0000256" key="1">
    <source>
        <dbReference type="SAM" id="Phobius"/>
    </source>
</evidence>
<evidence type="ECO:0000313" key="3">
    <source>
        <dbReference type="Proteomes" id="UP000298663"/>
    </source>
</evidence>
<keyword evidence="1" id="KW-1133">Transmembrane helix</keyword>
<keyword evidence="3" id="KW-1185">Reference proteome</keyword>
<feature type="transmembrane region" description="Helical" evidence="1">
    <location>
        <begin position="6"/>
        <end position="33"/>
    </location>
</feature>
<accession>A0A4U5MUJ3</accession>
<proteinExistence type="predicted"/>
<sequence>MRVQVTAVIILLFICQFSILFLMSSSSSVHLLYYRNVRHKAWMLKETTATSDGSSAVNLTFADGKRH</sequence>
<dbReference type="EMBL" id="AZBU02000006">
    <property type="protein sequence ID" value="TKR73469.1"/>
    <property type="molecule type" value="Genomic_DNA"/>
</dbReference>
<dbReference type="Proteomes" id="UP000298663">
    <property type="component" value="Unassembled WGS sequence"/>
</dbReference>